<keyword evidence="6" id="KW-0677">Repeat</keyword>
<evidence type="ECO:0000256" key="2">
    <source>
        <dbReference type="ARBA" id="ARBA00005884"/>
    </source>
</evidence>
<evidence type="ECO:0000256" key="5">
    <source>
        <dbReference type="ARBA" id="ARBA00022723"/>
    </source>
</evidence>
<reference evidence="14" key="1">
    <citation type="submission" date="2017-02" db="UniProtKB">
        <authorList>
            <consortium name="WormBaseParasite"/>
        </authorList>
    </citation>
    <scope>IDENTIFICATION</scope>
</reference>
<dbReference type="EC" id="2.3.2.31" evidence="3"/>
<comment type="catalytic activity">
    <reaction evidence="1">
        <text>[E2 ubiquitin-conjugating enzyme]-S-ubiquitinyl-L-cysteine + [acceptor protein]-L-lysine = [E2 ubiquitin-conjugating enzyme]-L-cysteine + [acceptor protein]-N(6)-ubiquitinyl-L-lysine.</text>
        <dbReference type="EC" id="2.3.2.31"/>
    </reaction>
</comment>
<evidence type="ECO:0000259" key="10">
    <source>
        <dbReference type="PROSITE" id="PS51873"/>
    </source>
</evidence>
<dbReference type="Pfam" id="PF01485">
    <property type="entry name" value="IBR"/>
    <property type="match status" value="1"/>
</dbReference>
<dbReference type="Pfam" id="PF22191">
    <property type="entry name" value="IBR_1"/>
    <property type="match status" value="1"/>
</dbReference>
<dbReference type="Proteomes" id="UP000274756">
    <property type="component" value="Unassembled WGS sequence"/>
</dbReference>
<dbReference type="Pfam" id="PF21235">
    <property type="entry name" value="UBA_ARI1"/>
    <property type="match status" value="1"/>
</dbReference>
<accession>A0A0N4U8P9</accession>
<dbReference type="AlphaFoldDB" id="A0A0N4U8P9"/>
<dbReference type="Pfam" id="PF19422">
    <property type="entry name" value="Ariadne"/>
    <property type="match status" value="1"/>
</dbReference>
<evidence type="ECO:0000256" key="1">
    <source>
        <dbReference type="ARBA" id="ARBA00001798"/>
    </source>
</evidence>
<reference evidence="11 13" key="2">
    <citation type="submission" date="2018-11" db="EMBL/GenBank/DDBJ databases">
        <authorList>
            <consortium name="Pathogen Informatics"/>
        </authorList>
    </citation>
    <scope>NUCLEOTIDE SEQUENCE [LARGE SCALE GENOMIC DNA]</scope>
</reference>
<dbReference type="InterPro" id="IPR002867">
    <property type="entry name" value="IBR_dom"/>
</dbReference>
<proteinExistence type="inferred from homology"/>
<dbReference type="InterPro" id="IPR031127">
    <property type="entry name" value="E3_UB_ligase_RBR"/>
</dbReference>
<dbReference type="GO" id="GO:0061630">
    <property type="term" value="F:ubiquitin protein ligase activity"/>
    <property type="evidence" value="ECO:0007669"/>
    <property type="project" value="UniProtKB-EC"/>
</dbReference>
<evidence type="ECO:0000313" key="14">
    <source>
        <dbReference type="WBParaSite" id="DME_0000343401-mRNA-1"/>
    </source>
</evidence>
<dbReference type="PANTHER" id="PTHR11685">
    <property type="entry name" value="RBR FAMILY RING FINGER AND IBR DOMAIN-CONTAINING"/>
    <property type="match status" value="1"/>
</dbReference>
<keyword evidence="4" id="KW-0808">Transferase</keyword>
<dbReference type="EMBL" id="UYYG01000002">
    <property type="protein sequence ID" value="VDN50327.1"/>
    <property type="molecule type" value="Genomic_DNA"/>
</dbReference>
<evidence type="ECO:0000256" key="7">
    <source>
        <dbReference type="ARBA" id="ARBA00022771"/>
    </source>
</evidence>
<keyword evidence="8" id="KW-0833">Ubl conjugation pathway</keyword>
<dbReference type="Gene3D" id="3.30.40.10">
    <property type="entry name" value="Zinc/RING finger domain, C3HC4 (zinc finger)"/>
    <property type="match status" value="1"/>
</dbReference>
<evidence type="ECO:0000256" key="4">
    <source>
        <dbReference type="ARBA" id="ARBA00022679"/>
    </source>
</evidence>
<dbReference type="InterPro" id="IPR044066">
    <property type="entry name" value="TRIAD_supradom"/>
</dbReference>
<evidence type="ECO:0000256" key="8">
    <source>
        <dbReference type="ARBA" id="ARBA00022786"/>
    </source>
</evidence>
<dbReference type="Gene3D" id="1.20.120.1750">
    <property type="match status" value="1"/>
</dbReference>
<keyword evidence="9" id="KW-0862">Zinc</keyword>
<evidence type="ECO:0000256" key="3">
    <source>
        <dbReference type="ARBA" id="ARBA00012251"/>
    </source>
</evidence>
<name>A0A0N4U8P9_DRAME</name>
<dbReference type="Proteomes" id="UP000038040">
    <property type="component" value="Unplaced"/>
</dbReference>
<comment type="similarity">
    <text evidence="2">Belongs to the RBR family. Ariadne subfamily.</text>
</comment>
<keyword evidence="13" id="KW-1185">Reference proteome</keyword>
<evidence type="ECO:0000256" key="9">
    <source>
        <dbReference type="ARBA" id="ARBA00022833"/>
    </source>
</evidence>
<dbReference type="SUPFAM" id="SSF57850">
    <property type="entry name" value="RING/U-box"/>
    <property type="match status" value="3"/>
</dbReference>
<evidence type="ECO:0000313" key="13">
    <source>
        <dbReference type="Proteomes" id="UP000274756"/>
    </source>
</evidence>
<dbReference type="InterPro" id="IPR013083">
    <property type="entry name" value="Znf_RING/FYVE/PHD"/>
</dbReference>
<dbReference type="SMART" id="SM00647">
    <property type="entry name" value="IBR"/>
    <property type="match status" value="2"/>
</dbReference>
<dbReference type="PROSITE" id="PS51873">
    <property type="entry name" value="TRIAD"/>
    <property type="match status" value="1"/>
</dbReference>
<feature type="domain" description="RING-type" evidence="10">
    <location>
        <begin position="68"/>
        <end position="275"/>
    </location>
</feature>
<evidence type="ECO:0000313" key="12">
    <source>
        <dbReference type="Proteomes" id="UP000038040"/>
    </source>
</evidence>
<dbReference type="OrthoDB" id="10009520at2759"/>
<dbReference type="STRING" id="318479.A0A0N4U8P9"/>
<dbReference type="CDD" id="cd20343">
    <property type="entry name" value="BRcat_RBR_HHARI-like"/>
    <property type="match status" value="1"/>
</dbReference>
<dbReference type="CDD" id="cd20356">
    <property type="entry name" value="Rcat_RBR_HHARI-like"/>
    <property type="match status" value="1"/>
</dbReference>
<evidence type="ECO:0000313" key="11">
    <source>
        <dbReference type="EMBL" id="VDN50327.1"/>
    </source>
</evidence>
<dbReference type="GO" id="GO:0016567">
    <property type="term" value="P:protein ubiquitination"/>
    <property type="evidence" value="ECO:0007669"/>
    <property type="project" value="InterPro"/>
</dbReference>
<dbReference type="WBParaSite" id="DME_0000343401-mRNA-1">
    <property type="protein sequence ID" value="DME_0000343401-mRNA-1"/>
    <property type="gene ID" value="DME_0000343401"/>
</dbReference>
<dbReference type="InterPro" id="IPR045840">
    <property type="entry name" value="Ariadne"/>
</dbReference>
<keyword evidence="5" id="KW-0479">Metal-binding</keyword>
<dbReference type="InterPro" id="IPR048962">
    <property type="entry name" value="ARIH1-like_UBL"/>
</dbReference>
<dbReference type="FunFam" id="1.20.120.1750:FF:000002">
    <property type="entry name" value="RBR-type E3 ubiquitin transferase"/>
    <property type="match status" value="1"/>
</dbReference>
<protein>
    <recommendedName>
        <fullName evidence="3">RBR-type E3 ubiquitin transferase</fullName>
        <ecNumber evidence="3">2.3.2.31</ecNumber>
    </recommendedName>
</protein>
<sequence>MDIAINDVAAIIHYPRTICRLLLHHHKWNKDSLLEQFFEDTNTEEFFRKANIYYESGSFPRKESLRDTVEMCEICCNCSILTGLECDHKFCMNCWDAYLSSRIMNDGHAYIPCPQQGCSVIADDEKTLALIKKEEVRKSYRHHIISSFVQCNRLLRWCPATDCGRVLKVSHSSAQPVKCKCGHTCCFSCGHEWHEPVNCRLLKLWLKKCSDDSETSNWLSANTKECPKCQVTIEKDGGCNHMTCRNSSCKMEFCWMCLGPWEPHGSSWYSCNRYDDTLAKQARDAQEKSRAALQRYLHYYNRFMNHQQSLRFEHRNYLTFPFQLYSTVKGKMETMQQANMSWIEVQFLRTAVDVLSECRRTLMYTYAFAFYLVKDNQSTIFEDNQRDLEHATEQLSEFLERDLEQENLVSLKQKVQDKYRYVEQRRTTLLRHCAEGFEKGFWNFTK</sequence>
<keyword evidence="7" id="KW-0863">Zinc-finger</keyword>
<gene>
    <name evidence="11" type="ORF">DME_LOCUS300</name>
</gene>
<evidence type="ECO:0000256" key="6">
    <source>
        <dbReference type="ARBA" id="ARBA00022737"/>
    </source>
</evidence>
<dbReference type="GO" id="GO:0008270">
    <property type="term" value="F:zinc ion binding"/>
    <property type="evidence" value="ECO:0007669"/>
    <property type="project" value="UniProtKB-KW"/>
</dbReference>
<organism evidence="12 14">
    <name type="scientific">Dracunculus medinensis</name>
    <name type="common">Guinea worm</name>
    <dbReference type="NCBI Taxonomy" id="318479"/>
    <lineage>
        <taxon>Eukaryota</taxon>
        <taxon>Metazoa</taxon>
        <taxon>Ecdysozoa</taxon>
        <taxon>Nematoda</taxon>
        <taxon>Chromadorea</taxon>
        <taxon>Rhabditida</taxon>
        <taxon>Spirurina</taxon>
        <taxon>Dracunculoidea</taxon>
        <taxon>Dracunculidae</taxon>
        <taxon>Dracunculus</taxon>
    </lineage>
</organism>